<sequence>MAAAITRPPVSTPRRQARKPVPEATPAPAKRRRTAPHATLTLSSKNYSSWSLRGWLLARFAGLAFEEVMVSPDDADARKELLLLAPSILVPCLRLGETTAWNTLAIAETLAELFPRAALWPADPTARAHARSVCGEMNSGFANLRSALPMNLKGHFPRHKVWAGAKPDIERIVEIWVDCLTHYGGPFLFGRQRGAADAMFAPVATRFLTYDVALPDPCAAYCRTLLAMPEMLEWTAAARLEPDEIEQLDMDF</sequence>
<feature type="domain" description="GST N-terminal" evidence="2">
    <location>
        <begin position="38"/>
        <end position="118"/>
    </location>
</feature>
<name>A0A2W5E1K6_9BURK</name>
<dbReference type="EMBL" id="QFOD01000001">
    <property type="protein sequence ID" value="PZP36623.1"/>
    <property type="molecule type" value="Genomic_DNA"/>
</dbReference>
<dbReference type="SUPFAM" id="SSF47616">
    <property type="entry name" value="GST C-terminal domain-like"/>
    <property type="match status" value="1"/>
</dbReference>
<feature type="region of interest" description="Disordered" evidence="1">
    <location>
        <begin position="1"/>
        <end position="38"/>
    </location>
</feature>
<dbReference type="InterPro" id="IPR004045">
    <property type="entry name" value="Glutathione_S-Trfase_N"/>
</dbReference>
<dbReference type="Gene3D" id="3.40.30.10">
    <property type="entry name" value="Glutaredoxin"/>
    <property type="match status" value="1"/>
</dbReference>
<dbReference type="GO" id="GO:0005737">
    <property type="term" value="C:cytoplasm"/>
    <property type="evidence" value="ECO:0007669"/>
    <property type="project" value="TreeGrafter"/>
</dbReference>
<dbReference type="InterPro" id="IPR050983">
    <property type="entry name" value="GST_Omega/HSP26"/>
</dbReference>
<dbReference type="AlphaFoldDB" id="A0A2W5E1K6"/>
<proteinExistence type="predicted"/>
<dbReference type="PANTHER" id="PTHR43968">
    <property type="match status" value="1"/>
</dbReference>
<protein>
    <submittedName>
        <fullName evidence="3">Glutathione S-transferase</fullName>
    </submittedName>
</protein>
<dbReference type="InterPro" id="IPR036282">
    <property type="entry name" value="Glutathione-S-Trfase_C_sf"/>
</dbReference>
<evidence type="ECO:0000313" key="3">
    <source>
        <dbReference type="EMBL" id="PZP36623.1"/>
    </source>
</evidence>
<comment type="caution">
    <text evidence="3">The sequence shown here is derived from an EMBL/GenBank/DDBJ whole genome shotgun (WGS) entry which is preliminary data.</text>
</comment>
<dbReference type="InterPro" id="IPR036249">
    <property type="entry name" value="Thioredoxin-like_sf"/>
</dbReference>
<evidence type="ECO:0000259" key="2">
    <source>
        <dbReference type="PROSITE" id="PS50404"/>
    </source>
</evidence>
<evidence type="ECO:0000256" key="1">
    <source>
        <dbReference type="SAM" id="MobiDB-lite"/>
    </source>
</evidence>
<dbReference type="CDD" id="cd03194">
    <property type="entry name" value="GST_C_3"/>
    <property type="match status" value="1"/>
</dbReference>
<dbReference type="SUPFAM" id="SSF52833">
    <property type="entry name" value="Thioredoxin-like"/>
    <property type="match status" value="1"/>
</dbReference>
<dbReference type="Pfam" id="PF13409">
    <property type="entry name" value="GST_N_2"/>
    <property type="match status" value="1"/>
</dbReference>
<dbReference type="Gene3D" id="1.20.1050.10">
    <property type="match status" value="1"/>
</dbReference>
<accession>A0A2W5E1K6</accession>
<dbReference type="GO" id="GO:0016740">
    <property type="term" value="F:transferase activity"/>
    <property type="evidence" value="ECO:0007669"/>
    <property type="project" value="UniProtKB-KW"/>
</dbReference>
<evidence type="ECO:0000313" key="4">
    <source>
        <dbReference type="Proteomes" id="UP000249633"/>
    </source>
</evidence>
<dbReference type="PROSITE" id="PS50404">
    <property type="entry name" value="GST_NTER"/>
    <property type="match status" value="1"/>
</dbReference>
<reference evidence="3 4" key="1">
    <citation type="submission" date="2017-08" db="EMBL/GenBank/DDBJ databases">
        <title>Infants hospitalized years apart are colonized by the same room-sourced microbial strains.</title>
        <authorList>
            <person name="Brooks B."/>
            <person name="Olm M.R."/>
            <person name="Firek B.A."/>
            <person name="Baker R."/>
            <person name="Thomas B.C."/>
            <person name="Morowitz M.J."/>
            <person name="Banfield J.F."/>
        </authorList>
    </citation>
    <scope>NUCLEOTIDE SEQUENCE [LARGE SCALE GENOMIC DNA]</scope>
    <source>
        <strain evidence="3">S2_012_000_R2_81</strain>
    </source>
</reference>
<gene>
    <name evidence="3" type="ORF">DI603_01290</name>
</gene>
<dbReference type="PANTHER" id="PTHR43968:SF6">
    <property type="entry name" value="GLUTATHIONE S-TRANSFERASE OMEGA"/>
    <property type="match status" value="1"/>
</dbReference>
<organism evidence="3 4">
    <name type="scientific">Roseateles depolymerans</name>
    <dbReference type="NCBI Taxonomy" id="76731"/>
    <lineage>
        <taxon>Bacteria</taxon>
        <taxon>Pseudomonadati</taxon>
        <taxon>Pseudomonadota</taxon>
        <taxon>Betaproteobacteria</taxon>
        <taxon>Burkholderiales</taxon>
        <taxon>Sphaerotilaceae</taxon>
        <taxon>Roseateles</taxon>
    </lineage>
</organism>
<keyword evidence="3" id="KW-0808">Transferase</keyword>
<dbReference type="Proteomes" id="UP000249633">
    <property type="component" value="Unassembled WGS sequence"/>
</dbReference>